<comment type="similarity">
    <text evidence="2 6">Belongs to the ABC-3 integral membrane protein family.</text>
</comment>
<dbReference type="PANTHER" id="PTHR30477:SF13">
    <property type="entry name" value="IRON TRANSPORT SYSTEM MEMBRANE PROTEIN HI_0360-RELATED"/>
    <property type="match status" value="1"/>
</dbReference>
<dbReference type="PANTHER" id="PTHR30477">
    <property type="entry name" value="ABC-TRANSPORTER METAL-BINDING PROTEIN"/>
    <property type="match status" value="1"/>
</dbReference>
<dbReference type="Gene3D" id="1.10.3470.10">
    <property type="entry name" value="ABC transporter involved in vitamin B12 uptake, BtuC"/>
    <property type="match status" value="1"/>
</dbReference>
<protein>
    <submittedName>
        <fullName evidence="8">Zinc ABC transporter, inner membrane permease protein ZnuB</fullName>
    </submittedName>
</protein>
<evidence type="ECO:0000256" key="7">
    <source>
        <dbReference type="SAM" id="Phobius"/>
    </source>
</evidence>
<dbReference type="EMBL" id="CBLX010000022">
    <property type="protein sequence ID" value="CDG40628.1"/>
    <property type="molecule type" value="Genomic_DNA"/>
</dbReference>
<feature type="transmembrane region" description="Helical" evidence="7">
    <location>
        <begin position="12"/>
        <end position="30"/>
    </location>
</feature>
<evidence type="ECO:0000256" key="4">
    <source>
        <dbReference type="ARBA" id="ARBA00022989"/>
    </source>
</evidence>
<dbReference type="InterPro" id="IPR001626">
    <property type="entry name" value="ABC_TroCD"/>
</dbReference>
<dbReference type="SUPFAM" id="SSF81345">
    <property type="entry name" value="ABC transporter involved in vitamin B12 uptake, BtuC"/>
    <property type="match status" value="1"/>
</dbReference>
<comment type="caution">
    <text evidence="8">The sequence shown here is derived from an EMBL/GenBank/DDBJ whole genome shotgun (WGS) entry which is preliminary data.</text>
</comment>
<sequence length="277" mass="28146">MLHYEFMQNAFMASGVVALLCGLVGWFLVLRGQSFAGHALSHIGFAGATGAVLIGMTPLTGMVLSALAAGLVLGWEPQGDLRANAASASQRDSVIGLVLAASLGLGLLFLQMAHTPASSTTALLFGNVLGVDRATLRMLLALGGVSLAGLCVLGRPLLFASLDPDLAAAKGGRLRVVACGFMMLVALATAIGSRTIGILLVFSLLVGPASCTLRLGLSPWVGLLVSALLALALSWGGLVVAWYTGVPVSFCISAGAALCYLLARAIASRGLITAARS</sequence>
<feature type="transmembrane region" description="Helical" evidence="7">
    <location>
        <begin position="220"/>
        <end position="240"/>
    </location>
</feature>
<keyword evidence="6" id="KW-0813">Transport</keyword>
<organism evidence="8 9">
    <name type="scientific">Asaia bogorensis</name>
    <dbReference type="NCBI Taxonomy" id="91915"/>
    <lineage>
        <taxon>Bacteria</taxon>
        <taxon>Pseudomonadati</taxon>
        <taxon>Pseudomonadota</taxon>
        <taxon>Alphaproteobacteria</taxon>
        <taxon>Acetobacterales</taxon>
        <taxon>Acetobacteraceae</taxon>
        <taxon>Asaia</taxon>
    </lineage>
</organism>
<dbReference type="eggNOG" id="COG1108">
    <property type="taxonomic scope" value="Bacteria"/>
</dbReference>
<keyword evidence="3 6" id="KW-0812">Transmembrane</keyword>
<proteinExistence type="inferred from homology"/>
<dbReference type="GO" id="GO:0010043">
    <property type="term" value="P:response to zinc ion"/>
    <property type="evidence" value="ECO:0007669"/>
    <property type="project" value="TreeGrafter"/>
</dbReference>
<keyword evidence="5 7" id="KW-0472">Membrane</keyword>
<evidence type="ECO:0000256" key="5">
    <source>
        <dbReference type="ARBA" id="ARBA00023136"/>
    </source>
</evidence>
<reference evidence="8 9" key="1">
    <citation type="journal article" date="2014" name="Genome Biol. Evol.">
        <title>Acetic acid bacteria genomes reveal functional traits for adaptation to life in insect guts.</title>
        <authorList>
            <person name="Chouaia B."/>
            <person name="Gaiarsa S."/>
            <person name="Crotti E."/>
            <person name="Comandatore F."/>
            <person name="Degli Esposti M."/>
            <person name="Ricci I."/>
            <person name="Alma A."/>
            <person name="Favia G."/>
            <person name="Bandi C."/>
            <person name="Daffonchio D."/>
        </authorList>
    </citation>
    <scope>NUCLEOTIDE SEQUENCE [LARGE SCALE GENOMIC DNA]</scope>
    <source>
        <strain evidence="8 9">SF2.1</strain>
    </source>
</reference>
<name>A0A060QIW3_9PROT</name>
<accession>A0A060QIW3</accession>
<evidence type="ECO:0000313" key="8">
    <source>
        <dbReference type="EMBL" id="CDG40628.1"/>
    </source>
</evidence>
<feature type="transmembrane region" description="Helical" evidence="7">
    <location>
        <begin position="246"/>
        <end position="267"/>
    </location>
</feature>
<reference evidence="8 9" key="2">
    <citation type="journal article" date="2014" name="PLoS ONE">
        <title>Evolution of mitochondria reconstructed from the energy metabolism of living bacteria.</title>
        <authorList>
            <person name="Degli Esposti M."/>
            <person name="Chouaia B."/>
            <person name="Comandatore F."/>
            <person name="Crotti E."/>
            <person name="Sassera D."/>
            <person name="Lievens P.M."/>
            <person name="Daffonchio D."/>
            <person name="Bandi C."/>
        </authorList>
    </citation>
    <scope>NUCLEOTIDE SEQUENCE [LARGE SCALE GENOMIC DNA]</scope>
    <source>
        <strain evidence="8 9">SF2.1</strain>
    </source>
</reference>
<dbReference type="Proteomes" id="UP000027583">
    <property type="component" value="Unassembled WGS sequence"/>
</dbReference>
<keyword evidence="4 7" id="KW-1133">Transmembrane helix</keyword>
<dbReference type="GO" id="GO:0055085">
    <property type="term" value="P:transmembrane transport"/>
    <property type="evidence" value="ECO:0007669"/>
    <property type="project" value="InterPro"/>
</dbReference>
<feature type="transmembrane region" description="Helical" evidence="7">
    <location>
        <begin position="94"/>
        <end position="114"/>
    </location>
</feature>
<dbReference type="InterPro" id="IPR037294">
    <property type="entry name" value="ABC_BtuC-like"/>
</dbReference>
<feature type="transmembrane region" description="Helical" evidence="7">
    <location>
        <begin position="134"/>
        <end position="153"/>
    </location>
</feature>
<evidence type="ECO:0000313" key="9">
    <source>
        <dbReference type="Proteomes" id="UP000027583"/>
    </source>
</evidence>
<gene>
    <name evidence="8" type="ORF">ASAP_2583</name>
</gene>
<comment type="subcellular location">
    <subcellularLocation>
        <location evidence="6">Cell membrane</location>
        <topology evidence="6">Multi-pass membrane protein</topology>
    </subcellularLocation>
    <subcellularLocation>
        <location evidence="1">Membrane</location>
        <topology evidence="1">Multi-pass membrane protein</topology>
    </subcellularLocation>
</comment>
<dbReference type="AlphaFoldDB" id="A0A060QIW3"/>
<dbReference type="GO" id="GO:0043190">
    <property type="term" value="C:ATP-binding cassette (ABC) transporter complex"/>
    <property type="evidence" value="ECO:0007669"/>
    <property type="project" value="InterPro"/>
</dbReference>
<evidence type="ECO:0000256" key="2">
    <source>
        <dbReference type="ARBA" id="ARBA00008034"/>
    </source>
</evidence>
<dbReference type="Pfam" id="PF00950">
    <property type="entry name" value="ABC-3"/>
    <property type="match status" value="1"/>
</dbReference>
<evidence type="ECO:0000256" key="1">
    <source>
        <dbReference type="ARBA" id="ARBA00004141"/>
    </source>
</evidence>
<evidence type="ECO:0000256" key="6">
    <source>
        <dbReference type="RuleBase" id="RU003943"/>
    </source>
</evidence>
<feature type="transmembrane region" description="Helical" evidence="7">
    <location>
        <begin position="50"/>
        <end position="73"/>
    </location>
</feature>
<evidence type="ECO:0000256" key="3">
    <source>
        <dbReference type="ARBA" id="ARBA00022692"/>
    </source>
</evidence>